<feature type="transmembrane region" description="Helical" evidence="8">
    <location>
        <begin position="66"/>
        <end position="86"/>
    </location>
</feature>
<dbReference type="SUPFAM" id="SSF161098">
    <property type="entry name" value="MetI-like"/>
    <property type="match status" value="1"/>
</dbReference>
<evidence type="ECO:0000256" key="6">
    <source>
        <dbReference type="ARBA" id="ARBA00022989"/>
    </source>
</evidence>
<keyword evidence="6 8" id="KW-1133">Transmembrane helix</keyword>
<sequence>MKMDFGYMIKILPGFISVLPLTLVVILCSGLFGFLLSVLVTGIRIKRVKIFSPLMELYISFTRSTPILLQMLLVYYGLPVVLSLIGININNWSGTLFAIATLVLHNGAFLSEILRPAYLAVDEGQKEAADSLGFTSFQKLTRIVFPQVLPVALPGLGNALIYLIQDTSILFIIGVVDIMGTANNLISNDFGSRQIDVFLTVALIYWAISYMADKFIKYFERKTARYHLENGLTR</sequence>
<comment type="similarity">
    <text evidence="8">Belongs to the binding-protein-dependent transport system permease family.</text>
</comment>
<keyword evidence="11" id="KW-1185">Reference proteome</keyword>
<dbReference type="Pfam" id="PF00528">
    <property type="entry name" value="BPD_transp_1"/>
    <property type="match status" value="1"/>
</dbReference>
<dbReference type="GO" id="GO:0006865">
    <property type="term" value="P:amino acid transport"/>
    <property type="evidence" value="ECO:0007669"/>
    <property type="project" value="UniProtKB-KW"/>
</dbReference>
<keyword evidence="7 8" id="KW-0472">Membrane</keyword>
<dbReference type="PROSITE" id="PS50928">
    <property type="entry name" value="ABC_TM1"/>
    <property type="match status" value="1"/>
</dbReference>
<feature type="transmembrane region" description="Helical" evidence="8">
    <location>
        <begin position="194"/>
        <end position="212"/>
    </location>
</feature>
<dbReference type="EMBL" id="BMOK01000005">
    <property type="protein sequence ID" value="GGL51757.1"/>
    <property type="molecule type" value="Genomic_DNA"/>
</dbReference>
<comment type="caution">
    <text evidence="10">The sequence shown here is derived from an EMBL/GenBank/DDBJ whole genome shotgun (WGS) entry which is preliminary data.</text>
</comment>
<evidence type="ECO:0000256" key="2">
    <source>
        <dbReference type="ARBA" id="ARBA00022448"/>
    </source>
</evidence>
<name>A0A917S1D7_9BACL</name>
<feature type="transmembrane region" description="Helical" evidence="8">
    <location>
        <begin position="159"/>
        <end position="182"/>
    </location>
</feature>
<evidence type="ECO:0000256" key="3">
    <source>
        <dbReference type="ARBA" id="ARBA00022475"/>
    </source>
</evidence>
<dbReference type="InterPro" id="IPR035906">
    <property type="entry name" value="MetI-like_sf"/>
</dbReference>
<proteinExistence type="inferred from homology"/>
<feature type="transmembrane region" description="Helical" evidence="8">
    <location>
        <begin position="12"/>
        <end position="45"/>
    </location>
</feature>
<dbReference type="CDD" id="cd06261">
    <property type="entry name" value="TM_PBP2"/>
    <property type="match status" value="1"/>
</dbReference>
<feature type="domain" description="ABC transmembrane type-1" evidence="9">
    <location>
        <begin position="15"/>
        <end position="216"/>
    </location>
</feature>
<keyword evidence="3" id="KW-1003">Cell membrane</keyword>
<dbReference type="InterPro" id="IPR010065">
    <property type="entry name" value="AA_ABC_transptr_permease_3TM"/>
</dbReference>
<keyword evidence="4 8" id="KW-0812">Transmembrane</keyword>
<organism evidence="10 11">
    <name type="scientific">Sporolactobacillus putidus</name>
    <dbReference type="NCBI Taxonomy" id="492735"/>
    <lineage>
        <taxon>Bacteria</taxon>
        <taxon>Bacillati</taxon>
        <taxon>Bacillota</taxon>
        <taxon>Bacilli</taxon>
        <taxon>Bacillales</taxon>
        <taxon>Sporolactobacillaceae</taxon>
        <taxon>Sporolactobacillus</taxon>
    </lineage>
</organism>
<reference evidence="10" key="2">
    <citation type="submission" date="2020-09" db="EMBL/GenBank/DDBJ databases">
        <authorList>
            <person name="Sun Q."/>
            <person name="Ohkuma M."/>
        </authorList>
    </citation>
    <scope>NUCLEOTIDE SEQUENCE</scope>
    <source>
        <strain evidence="10">JCM 15325</strain>
    </source>
</reference>
<comment type="subcellular location">
    <subcellularLocation>
        <location evidence="1 8">Cell membrane</location>
        <topology evidence="1 8">Multi-pass membrane protein</topology>
    </subcellularLocation>
</comment>
<dbReference type="InterPro" id="IPR000515">
    <property type="entry name" value="MetI-like"/>
</dbReference>
<evidence type="ECO:0000256" key="7">
    <source>
        <dbReference type="ARBA" id="ARBA00023136"/>
    </source>
</evidence>
<protein>
    <submittedName>
        <fullName evidence="10">Amino acid ABC transporter permease</fullName>
    </submittedName>
</protein>
<dbReference type="PANTHER" id="PTHR30614">
    <property type="entry name" value="MEMBRANE COMPONENT OF AMINO ACID ABC TRANSPORTER"/>
    <property type="match status" value="1"/>
</dbReference>
<keyword evidence="2 8" id="KW-0813">Transport</keyword>
<dbReference type="GO" id="GO:0022857">
    <property type="term" value="F:transmembrane transporter activity"/>
    <property type="evidence" value="ECO:0007669"/>
    <property type="project" value="InterPro"/>
</dbReference>
<dbReference type="InterPro" id="IPR043429">
    <property type="entry name" value="ArtM/GltK/GlnP/TcyL/YhdX-like"/>
</dbReference>
<dbReference type="GO" id="GO:0043190">
    <property type="term" value="C:ATP-binding cassette (ABC) transporter complex"/>
    <property type="evidence" value="ECO:0007669"/>
    <property type="project" value="InterPro"/>
</dbReference>
<dbReference type="AlphaFoldDB" id="A0A917S1D7"/>
<evidence type="ECO:0000313" key="11">
    <source>
        <dbReference type="Proteomes" id="UP000654670"/>
    </source>
</evidence>
<dbReference type="PANTHER" id="PTHR30614:SF0">
    <property type="entry name" value="L-CYSTINE TRANSPORT SYSTEM PERMEASE PROTEIN TCYL"/>
    <property type="match status" value="1"/>
</dbReference>
<dbReference type="Gene3D" id="1.10.3720.10">
    <property type="entry name" value="MetI-like"/>
    <property type="match status" value="1"/>
</dbReference>
<evidence type="ECO:0000256" key="1">
    <source>
        <dbReference type="ARBA" id="ARBA00004651"/>
    </source>
</evidence>
<evidence type="ECO:0000313" key="10">
    <source>
        <dbReference type="EMBL" id="GGL51757.1"/>
    </source>
</evidence>
<keyword evidence="5" id="KW-0029">Amino-acid transport</keyword>
<gene>
    <name evidence="10" type="ORF">GCM10007968_14890</name>
</gene>
<evidence type="ECO:0000259" key="9">
    <source>
        <dbReference type="PROSITE" id="PS50928"/>
    </source>
</evidence>
<dbReference type="NCBIfam" id="TIGR01726">
    <property type="entry name" value="HEQRo_perm_3TM"/>
    <property type="match status" value="1"/>
</dbReference>
<evidence type="ECO:0000256" key="8">
    <source>
        <dbReference type="RuleBase" id="RU363032"/>
    </source>
</evidence>
<dbReference type="Proteomes" id="UP000654670">
    <property type="component" value="Unassembled WGS sequence"/>
</dbReference>
<evidence type="ECO:0000256" key="5">
    <source>
        <dbReference type="ARBA" id="ARBA00022970"/>
    </source>
</evidence>
<reference evidence="10" key="1">
    <citation type="journal article" date="2014" name="Int. J. Syst. Evol. Microbiol.">
        <title>Complete genome sequence of Corynebacterium casei LMG S-19264T (=DSM 44701T), isolated from a smear-ripened cheese.</title>
        <authorList>
            <consortium name="US DOE Joint Genome Institute (JGI-PGF)"/>
            <person name="Walter F."/>
            <person name="Albersmeier A."/>
            <person name="Kalinowski J."/>
            <person name="Ruckert C."/>
        </authorList>
    </citation>
    <scope>NUCLEOTIDE SEQUENCE</scope>
    <source>
        <strain evidence="10">JCM 15325</strain>
    </source>
</reference>
<accession>A0A917S1D7</accession>
<evidence type="ECO:0000256" key="4">
    <source>
        <dbReference type="ARBA" id="ARBA00022692"/>
    </source>
</evidence>